<organism evidence="2 3">
    <name type="scientific">Plasmodium malariae</name>
    <dbReference type="NCBI Taxonomy" id="5858"/>
    <lineage>
        <taxon>Eukaryota</taxon>
        <taxon>Sar</taxon>
        <taxon>Alveolata</taxon>
        <taxon>Apicomplexa</taxon>
        <taxon>Aconoidasida</taxon>
        <taxon>Haemosporida</taxon>
        <taxon>Plasmodiidae</taxon>
        <taxon>Plasmodium</taxon>
        <taxon>Plasmodium (Plasmodium)</taxon>
    </lineage>
</organism>
<name>A0A1C3L348_PLAMA</name>
<dbReference type="VEuPathDB" id="PlasmoDB:PmUG01_14065500"/>
<dbReference type="Proteomes" id="UP000219799">
    <property type="component" value="Chromosome 14"/>
</dbReference>
<sequence>MLWKHFSRIPHELLGKGGLKKLALKVSVIKETFKIVLDLICRSYCNTILNKSTTKFINLYTKYIYNNAFAILCNNTYYKISNYKQPISNFFLRNKIINRKLESIKITTYEDKIIKKKGNAVKNKTNIYTEEIYENNPSEHYIIDLYNNETHLEPEYSSSFFLNNQISTCESNYNTTQSSDDSRTNENDDLYSSSYLENGMLSYETLEYDEDEANESIKNCYLYNGYTNATTYKNSEEYKFLKNRLNDKKRDFVNIAIDVSSQCYDHQGEDEQSESGSCNSSKREKNLENSDKEIKEIYKKKRRKKKRKIYEIYNTETTVEQNMYCANYLNEYYSSSYDCTSEESDNISRNDSADNDFHDNYSADVLENDCLCHYSAHSYDTIHST</sequence>
<dbReference type="EMBL" id="LT594502">
    <property type="protein sequence ID" value="SBT80991.1"/>
    <property type="molecule type" value="Genomic_DNA"/>
</dbReference>
<proteinExistence type="predicted"/>
<accession>A0A1C3L348</accession>
<dbReference type="AlphaFoldDB" id="A0A1C3L348"/>
<feature type="region of interest" description="Disordered" evidence="1">
    <location>
        <begin position="266"/>
        <end position="287"/>
    </location>
</feature>
<evidence type="ECO:0000313" key="2">
    <source>
        <dbReference type="EMBL" id="SBT80991.1"/>
    </source>
</evidence>
<gene>
    <name evidence="2" type="primary">PmlGA01_140049100</name>
    <name evidence="2" type="ORF">PMLGA01_140049100</name>
</gene>
<evidence type="ECO:0000256" key="1">
    <source>
        <dbReference type="SAM" id="MobiDB-lite"/>
    </source>
</evidence>
<evidence type="ECO:0000313" key="3">
    <source>
        <dbReference type="Proteomes" id="UP000219799"/>
    </source>
</evidence>
<protein>
    <submittedName>
        <fullName evidence="2">Uncharacterized protein</fullName>
    </submittedName>
</protein>
<reference evidence="2 3" key="1">
    <citation type="submission" date="2016-06" db="EMBL/GenBank/DDBJ databases">
        <authorList>
            <consortium name="Pathogen Informatics"/>
        </authorList>
    </citation>
    <scope>NUCLEOTIDE SEQUENCE [LARGE SCALE GENOMIC DNA]</scope>
    <source>
        <strain evidence="2">PmlGA01</strain>
    </source>
</reference>